<evidence type="ECO:0000313" key="7">
    <source>
        <dbReference type="EMBL" id="PAV87213.1"/>
    </source>
</evidence>
<name>A0A2A2LLW4_9BILA</name>
<dbReference type="InterPro" id="IPR042536">
    <property type="entry name" value="TFIIIC_tauA_Sfc1"/>
</dbReference>
<evidence type="ECO:0000259" key="5">
    <source>
        <dbReference type="Pfam" id="PF09734"/>
    </source>
</evidence>
<keyword evidence="3" id="KW-0804">Transcription</keyword>
<keyword evidence="8" id="KW-1185">Reference proteome</keyword>
<protein>
    <recommendedName>
        <fullName evidence="9">Transcription factor IIIC subunit 5 HTH domain-containing protein</fullName>
    </recommendedName>
</protein>
<dbReference type="Gene3D" id="3.30.200.160">
    <property type="entry name" value="TFIIIC, subcomplex tauA, subunit Sfc1, barrel domain"/>
    <property type="match status" value="1"/>
</dbReference>
<dbReference type="GO" id="GO:0005634">
    <property type="term" value="C:nucleus"/>
    <property type="evidence" value="ECO:0007669"/>
    <property type="project" value="UniProtKB-SubCell"/>
</dbReference>
<organism evidence="7 8">
    <name type="scientific">Diploscapter pachys</name>
    <dbReference type="NCBI Taxonomy" id="2018661"/>
    <lineage>
        <taxon>Eukaryota</taxon>
        <taxon>Metazoa</taxon>
        <taxon>Ecdysozoa</taxon>
        <taxon>Nematoda</taxon>
        <taxon>Chromadorea</taxon>
        <taxon>Rhabditida</taxon>
        <taxon>Rhabditina</taxon>
        <taxon>Rhabditomorpha</taxon>
        <taxon>Rhabditoidea</taxon>
        <taxon>Rhabditidae</taxon>
        <taxon>Diploscapter</taxon>
    </lineage>
</organism>
<feature type="domain" description="Transcription factor IIIC subunit 5 HTH" evidence="5">
    <location>
        <begin position="155"/>
        <end position="298"/>
    </location>
</feature>
<accession>A0A2A2LLW4</accession>
<dbReference type="EMBL" id="LIAE01006598">
    <property type="protein sequence ID" value="PAV87213.1"/>
    <property type="molecule type" value="Genomic_DNA"/>
</dbReference>
<dbReference type="InterPro" id="IPR040454">
    <property type="entry name" value="TF_IIIC_Tfc1/Sfc1"/>
</dbReference>
<evidence type="ECO:0000259" key="6">
    <source>
        <dbReference type="Pfam" id="PF17682"/>
    </source>
</evidence>
<dbReference type="GO" id="GO:0001003">
    <property type="term" value="F:RNA polymerase III type 2 promoter sequence-specific DNA binding"/>
    <property type="evidence" value="ECO:0007669"/>
    <property type="project" value="TreeGrafter"/>
</dbReference>
<dbReference type="GO" id="GO:0000127">
    <property type="term" value="C:transcription factor TFIIIC complex"/>
    <property type="evidence" value="ECO:0007669"/>
    <property type="project" value="InterPro"/>
</dbReference>
<keyword evidence="2" id="KW-0238">DNA-binding</keyword>
<gene>
    <name evidence="7" type="ORF">WR25_18875</name>
</gene>
<evidence type="ECO:0008006" key="9">
    <source>
        <dbReference type="Google" id="ProtNLM"/>
    </source>
</evidence>
<evidence type="ECO:0000256" key="4">
    <source>
        <dbReference type="ARBA" id="ARBA00023242"/>
    </source>
</evidence>
<evidence type="ECO:0000313" key="8">
    <source>
        <dbReference type="Proteomes" id="UP000218231"/>
    </source>
</evidence>
<comment type="subcellular location">
    <subcellularLocation>
        <location evidence="1">Nucleus</location>
    </subcellularLocation>
</comment>
<dbReference type="OrthoDB" id="5598268at2759"/>
<evidence type="ECO:0000256" key="3">
    <source>
        <dbReference type="ARBA" id="ARBA00023163"/>
    </source>
</evidence>
<keyword evidence="4" id="KW-0539">Nucleus</keyword>
<dbReference type="PANTHER" id="PTHR13230:SF5">
    <property type="entry name" value="GENERAL TRANSCRIPTION FACTOR 3C POLYPEPTIDE 5"/>
    <property type="match status" value="1"/>
</dbReference>
<proteinExistence type="predicted"/>
<evidence type="ECO:0000256" key="1">
    <source>
        <dbReference type="ARBA" id="ARBA00004123"/>
    </source>
</evidence>
<dbReference type="InterPro" id="IPR041499">
    <property type="entry name" value="Tfc1/Sfc1_N"/>
</dbReference>
<dbReference type="Pfam" id="PF17682">
    <property type="entry name" value="Tau95_N"/>
    <property type="match status" value="1"/>
</dbReference>
<dbReference type="GO" id="GO:0006384">
    <property type="term" value="P:transcription initiation at RNA polymerase III promoter"/>
    <property type="evidence" value="ECO:0007669"/>
    <property type="project" value="InterPro"/>
</dbReference>
<sequence length="414" mass="47615">MFDAEDYPGIVIVQYPGIVRNVDKAIQTLGGVEKMSQAHRTKVAMELKHTPENPYTSRCFSNVIDAMKVTSGTVRMAIKVRRKKNDKSCVKIDCIGLVTHIYRFDDMCDFQYLPLKKKPGCDHHEDLLPKLIPSDLPTAFTWWERTECDPIPLYLPPYQFSRYNIPSNKLLARDTDYVCNGKGAAGKNMRKTRTALSITVQARDEFPPVATDAAIADAEFRCKAEEPHNMLKKLFDERPMWTRTGLTFCTGLDDHVLKILLPKFAFYILSGPWGRLWCRFGYDPRLHEEAKKYQTVMVSFRQNNMIPEKGRLKVALVEKIINDANVDYRYERGRIPQVRQMWYCVCDIGFPEVANIIARDFSSAAEPGMKAAFGWIPVQIIDEIRDLIKQDVKKKVSEVEFMRNIEGNLTIEDI</sequence>
<dbReference type="PANTHER" id="PTHR13230">
    <property type="entry name" value="GENERAL TRANSCRIPTION FACTOR IIIC, POLYPEPTIDE 5"/>
    <property type="match status" value="1"/>
</dbReference>
<dbReference type="Pfam" id="PF09734">
    <property type="entry name" value="Tau95"/>
    <property type="match status" value="1"/>
</dbReference>
<evidence type="ECO:0000256" key="2">
    <source>
        <dbReference type="ARBA" id="ARBA00023125"/>
    </source>
</evidence>
<dbReference type="Proteomes" id="UP000218231">
    <property type="component" value="Unassembled WGS sequence"/>
</dbReference>
<dbReference type="STRING" id="2018661.A0A2A2LLW4"/>
<dbReference type="AlphaFoldDB" id="A0A2A2LLW4"/>
<reference evidence="7 8" key="1">
    <citation type="journal article" date="2017" name="Curr. Biol.">
        <title>Genome architecture and evolution of a unichromosomal asexual nematode.</title>
        <authorList>
            <person name="Fradin H."/>
            <person name="Zegar C."/>
            <person name="Gutwein M."/>
            <person name="Lucas J."/>
            <person name="Kovtun M."/>
            <person name="Corcoran D."/>
            <person name="Baugh L.R."/>
            <person name="Kiontke K."/>
            <person name="Gunsalus K."/>
            <person name="Fitch D.H."/>
            <person name="Piano F."/>
        </authorList>
    </citation>
    <scope>NUCLEOTIDE SEQUENCE [LARGE SCALE GENOMIC DNA]</scope>
    <source>
        <strain evidence="7">PF1309</strain>
    </source>
</reference>
<dbReference type="GO" id="GO:0001002">
    <property type="term" value="F:RNA polymerase III type 1 promoter sequence-specific DNA binding"/>
    <property type="evidence" value="ECO:0007669"/>
    <property type="project" value="TreeGrafter"/>
</dbReference>
<dbReference type="InterPro" id="IPR019136">
    <property type="entry name" value="TF_IIIC_su-5_HTH"/>
</dbReference>
<comment type="caution">
    <text evidence="7">The sequence shown here is derived from an EMBL/GenBank/DDBJ whole genome shotgun (WGS) entry which is preliminary data.</text>
</comment>
<feature type="domain" description="Transcription factor IIIC subunit Tfc1/Sfc1 triple barrel" evidence="6">
    <location>
        <begin position="12"/>
        <end position="113"/>
    </location>
</feature>